<reference evidence="2" key="1">
    <citation type="journal article" date="2022" name="Int. J. Mol. Sci.">
        <title>Draft Genome of Tanacetum Coccineum: Genomic Comparison of Closely Related Tanacetum-Family Plants.</title>
        <authorList>
            <person name="Yamashiro T."/>
            <person name="Shiraishi A."/>
            <person name="Nakayama K."/>
            <person name="Satake H."/>
        </authorList>
    </citation>
    <scope>NUCLEOTIDE SEQUENCE</scope>
</reference>
<feature type="region of interest" description="Disordered" evidence="1">
    <location>
        <begin position="37"/>
        <end position="61"/>
    </location>
</feature>
<comment type="caution">
    <text evidence="2">The sequence shown here is derived from an EMBL/GenBank/DDBJ whole genome shotgun (WGS) entry which is preliminary data.</text>
</comment>
<proteinExistence type="predicted"/>
<protein>
    <submittedName>
        <fullName evidence="2">Uncharacterized protein</fullName>
    </submittedName>
</protein>
<sequence>MQIKTELTLEQTQQGSDEVLAKTGSIHMLSETPKLLSGIEDSHHGTSDAMHNPPQPPKVSQKTLVSFLTEITLISINFLTPS</sequence>
<accession>A0ABQ4YXH8</accession>
<organism evidence="2 3">
    <name type="scientific">Tanacetum coccineum</name>
    <dbReference type="NCBI Taxonomy" id="301880"/>
    <lineage>
        <taxon>Eukaryota</taxon>
        <taxon>Viridiplantae</taxon>
        <taxon>Streptophyta</taxon>
        <taxon>Embryophyta</taxon>
        <taxon>Tracheophyta</taxon>
        <taxon>Spermatophyta</taxon>
        <taxon>Magnoliopsida</taxon>
        <taxon>eudicotyledons</taxon>
        <taxon>Gunneridae</taxon>
        <taxon>Pentapetalae</taxon>
        <taxon>asterids</taxon>
        <taxon>campanulids</taxon>
        <taxon>Asterales</taxon>
        <taxon>Asteraceae</taxon>
        <taxon>Asteroideae</taxon>
        <taxon>Anthemideae</taxon>
        <taxon>Anthemidinae</taxon>
        <taxon>Tanacetum</taxon>
    </lineage>
</organism>
<evidence type="ECO:0000313" key="2">
    <source>
        <dbReference type="EMBL" id="GJS81353.1"/>
    </source>
</evidence>
<dbReference type="EMBL" id="BQNB010010742">
    <property type="protein sequence ID" value="GJS81353.1"/>
    <property type="molecule type" value="Genomic_DNA"/>
</dbReference>
<name>A0ABQ4YXH8_9ASTR</name>
<dbReference type="Proteomes" id="UP001151760">
    <property type="component" value="Unassembled WGS sequence"/>
</dbReference>
<gene>
    <name evidence="2" type="ORF">Tco_0747894</name>
</gene>
<keyword evidence="3" id="KW-1185">Reference proteome</keyword>
<evidence type="ECO:0000256" key="1">
    <source>
        <dbReference type="SAM" id="MobiDB-lite"/>
    </source>
</evidence>
<reference evidence="2" key="2">
    <citation type="submission" date="2022-01" db="EMBL/GenBank/DDBJ databases">
        <authorList>
            <person name="Yamashiro T."/>
            <person name="Shiraishi A."/>
            <person name="Satake H."/>
            <person name="Nakayama K."/>
        </authorList>
    </citation>
    <scope>NUCLEOTIDE SEQUENCE</scope>
</reference>
<evidence type="ECO:0000313" key="3">
    <source>
        <dbReference type="Proteomes" id="UP001151760"/>
    </source>
</evidence>